<feature type="transmembrane region" description="Helical" evidence="1">
    <location>
        <begin position="21"/>
        <end position="40"/>
    </location>
</feature>
<sequence>MTAAADIRPDAPRRVRLSLSTSAWLLLVTLIVVGFGFVASRSAPVPDQGPPQGGVADAQRAVEALVNPGQEATALGLLPADLNEVLGVTAAAEPARDGTMRAVHVGGGCSAPWGEDSTRWDFGVACKSHDLGYDLLRYADNQGHPLDPKWREALDARLSADMQATCDLNPMDSARTCQAVASLYTAGLVVNSWHQRWGPPTGEPIGPMLAGVAVIGCLLVFRLRGWLRARRAEPRATGATAAPAAIPPVLPCGRWMVLAVAAIAGLVLGESAVALGHWAGVPDGWLWPLTWLTQLAPVFFFAGGHANAAGWRACVDNGGGYRQYLAHRASWLLRPALIFVLVAFAVPTALELLHIPAGTTAVVTRIALHPLWLLGFYLLTVVLTPAMSALQRRLRSGWPVVTALAALVVTAELIGSPIARYAGGFALALLAQQVAFVHTGAGSPKRLPLVAGAAGGLGALVLATTAGGVPPMLLNVSAAPPALAAPTLPVLLLGVAQLCLLGLFAKPLARLAAREDVARAAAQALRAPMSLYLSFLATMLLLVTVVYLPVNVIDAWAWLTHPRTIAALGLLAGPAVLVFWWFERRAHSHSPHPPAPPVADGGFGRLLGRSAVVLGLGFAVMGLFGFALTQFGTQFGLVPDPIQHLVHLLLGVFLLHTQRIGTSDTPLTWVLTAIACVPPLLSATAGPVIDRLGVALHGVVAVLAVLAVIGTLLTRLFATPEVARAT</sequence>
<dbReference type="Gene3D" id="1.20.90.10">
    <property type="entry name" value="Phospholipase A2 domain"/>
    <property type="match status" value="1"/>
</dbReference>
<feature type="transmembrane region" description="Helical" evidence="1">
    <location>
        <begin position="205"/>
        <end position="223"/>
    </location>
</feature>
<feature type="transmembrane region" description="Helical" evidence="1">
    <location>
        <begin position="397"/>
        <end position="415"/>
    </location>
</feature>
<dbReference type="RefSeq" id="WP_113693943.1">
    <property type="nucleotide sequence ID" value="NZ_CP015163.1"/>
</dbReference>
<dbReference type="Proteomes" id="UP000250434">
    <property type="component" value="Chromosome"/>
</dbReference>
<feature type="transmembrane region" description="Helical" evidence="1">
    <location>
        <begin position="421"/>
        <end position="437"/>
    </location>
</feature>
<dbReference type="GO" id="GO:0004623">
    <property type="term" value="F:phospholipase A2 activity"/>
    <property type="evidence" value="ECO:0007669"/>
    <property type="project" value="InterPro"/>
</dbReference>
<dbReference type="OrthoDB" id="3389925at2"/>
<protein>
    <submittedName>
        <fullName evidence="2">Phospholipase</fullName>
    </submittedName>
</protein>
<dbReference type="AlphaFoldDB" id="A0A344L9G3"/>
<keyword evidence="3" id="KW-1185">Reference proteome</keyword>
<dbReference type="SUPFAM" id="SSF48619">
    <property type="entry name" value="Phospholipase A2, PLA2"/>
    <property type="match status" value="1"/>
</dbReference>
<feature type="transmembrane region" description="Helical" evidence="1">
    <location>
        <begin position="669"/>
        <end position="689"/>
    </location>
</feature>
<feature type="transmembrane region" description="Helical" evidence="1">
    <location>
        <begin position="489"/>
        <end position="509"/>
    </location>
</feature>
<dbReference type="GO" id="GO:0050482">
    <property type="term" value="P:arachidonate secretion"/>
    <property type="evidence" value="ECO:0007669"/>
    <property type="project" value="InterPro"/>
</dbReference>
<dbReference type="EMBL" id="CP015163">
    <property type="protein sequence ID" value="AXB44687.1"/>
    <property type="molecule type" value="Genomic_DNA"/>
</dbReference>
<evidence type="ECO:0000256" key="1">
    <source>
        <dbReference type="SAM" id="Phobius"/>
    </source>
</evidence>
<name>A0A344L9G3_9PSEU</name>
<feature type="transmembrane region" description="Helical" evidence="1">
    <location>
        <begin position="562"/>
        <end position="582"/>
    </location>
</feature>
<gene>
    <name evidence="2" type="ORF">A4R43_21070</name>
</gene>
<keyword evidence="1" id="KW-0812">Transmembrane</keyword>
<feature type="transmembrane region" description="Helical" evidence="1">
    <location>
        <begin position="695"/>
        <end position="718"/>
    </location>
</feature>
<dbReference type="GO" id="GO:0006644">
    <property type="term" value="P:phospholipid metabolic process"/>
    <property type="evidence" value="ECO:0007669"/>
    <property type="project" value="InterPro"/>
</dbReference>
<feature type="transmembrane region" description="Helical" evidence="1">
    <location>
        <begin position="611"/>
        <end position="629"/>
    </location>
</feature>
<keyword evidence="1" id="KW-0472">Membrane</keyword>
<feature type="transmembrane region" description="Helical" evidence="1">
    <location>
        <begin position="530"/>
        <end position="550"/>
    </location>
</feature>
<evidence type="ECO:0000313" key="2">
    <source>
        <dbReference type="EMBL" id="AXB44687.1"/>
    </source>
</evidence>
<accession>A0A344L9G3</accession>
<feature type="transmembrane region" description="Helical" evidence="1">
    <location>
        <begin position="331"/>
        <end position="350"/>
    </location>
</feature>
<dbReference type="KEGG" id="aab:A4R43_21070"/>
<feature type="transmembrane region" description="Helical" evidence="1">
    <location>
        <begin position="255"/>
        <end position="279"/>
    </location>
</feature>
<dbReference type="InterPro" id="IPR015141">
    <property type="entry name" value="PLipase_A2_prok/fun"/>
</dbReference>
<feature type="transmembrane region" description="Helical" evidence="1">
    <location>
        <begin position="370"/>
        <end position="390"/>
    </location>
</feature>
<evidence type="ECO:0000313" key="3">
    <source>
        <dbReference type="Proteomes" id="UP000250434"/>
    </source>
</evidence>
<proteinExistence type="predicted"/>
<dbReference type="InterPro" id="IPR036444">
    <property type="entry name" value="PLipase_A2_dom_sf"/>
</dbReference>
<dbReference type="Pfam" id="PF09056">
    <property type="entry name" value="Phospholip_A2_3"/>
    <property type="match status" value="1"/>
</dbReference>
<organism evidence="2 3">
    <name type="scientific">Amycolatopsis albispora</name>
    <dbReference type="NCBI Taxonomy" id="1804986"/>
    <lineage>
        <taxon>Bacteria</taxon>
        <taxon>Bacillati</taxon>
        <taxon>Actinomycetota</taxon>
        <taxon>Actinomycetes</taxon>
        <taxon>Pseudonocardiales</taxon>
        <taxon>Pseudonocardiaceae</taxon>
        <taxon>Amycolatopsis</taxon>
    </lineage>
</organism>
<feature type="transmembrane region" description="Helical" evidence="1">
    <location>
        <begin position="449"/>
        <end position="469"/>
    </location>
</feature>
<keyword evidence="1" id="KW-1133">Transmembrane helix</keyword>
<feature type="transmembrane region" description="Helical" evidence="1">
    <location>
        <begin position="285"/>
        <end position="302"/>
    </location>
</feature>
<reference evidence="2 3" key="1">
    <citation type="submission" date="2016-04" db="EMBL/GenBank/DDBJ databases">
        <title>Complete genome sequence and analysis of deep-sea sediment isolate, Amycolatopsis sp. WP1.</title>
        <authorList>
            <person name="Wang H."/>
            <person name="Chen S."/>
            <person name="Wu Q."/>
        </authorList>
    </citation>
    <scope>NUCLEOTIDE SEQUENCE [LARGE SCALE GENOMIC DNA]</scope>
    <source>
        <strain evidence="2 3">WP1</strain>
    </source>
</reference>